<comment type="subcellular location">
    <subcellularLocation>
        <location evidence="2 11">Cytoplasm</location>
    </subcellularLocation>
</comment>
<comment type="pathway">
    <text evidence="3 11">Carbohydrate degradation; pentose phosphate pathway; D-glyceraldehyde 3-phosphate and beta-D-fructose 6-phosphate from D-ribose 5-phosphate and D-xylulose 5-phosphate (non-oxidative stage): step 2/3.</text>
</comment>
<evidence type="ECO:0000256" key="10">
    <source>
        <dbReference type="ARBA" id="ARBA00048810"/>
    </source>
</evidence>
<protein>
    <recommendedName>
        <fullName evidence="5 11">Transaldolase</fullName>
        <ecNumber evidence="5 11">2.2.1.2</ecNumber>
    </recommendedName>
</protein>
<sequence length="371" mass="39289">MPQNPLLQLRSLGQRIWLDPGWSPSITDGTLRRLIEADDLAGLNAGPALPARAFPAEPGQAGAAAGQAGPAEIHEQLAVAGIRAAAELFRPAFESSGGSDGLVNLGVSPRLAGDADATVNEALRLWRLVDRPNVLIKVPATAAGLPAIERLVAAGVNVNVTLLFGLRRQRQVLARILAGLQQRCRAGRPVAGGLSVTSLHPGRIDSRVDALLDRLLETGNTTGGLARRLCGHAAIAIARLAYRDWRAQLSDPRWTEVTGRGALAPRLHWDTTFSGDPARFQVRYVEALIGPDTLCTLPLPTLEAFRDHGRAAARLAEGLDAAEEVVDALGVLGIDLDEVALELEQEGLARSAADYEHALGSLAPERLVAYG</sequence>
<gene>
    <name evidence="11" type="primary">tal</name>
    <name evidence="12" type="ORF">DFQ59_1116</name>
</gene>
<comment type="similarity">
    <text evidence="4 11">Belongs to the transaldolase family. Type 2 subfamily.</text>
</comment>
<dbReference type="InterPro" id="IPR018225">
    <property type="entry name" value="Transaldolase_AS"/>
</dbReference>
<comment type="caution">
    <text evidence="12">The sequence shown here is derived from an EMBL/GenBank/DDBJ whole genome shotgun (WGS) entry which is preliminary data.</text>
</comment>
<evidence type="ECO:0000256" key="6">
    <source>
        <dbReference type="ARBA" id="ARBA00022490"/>
    </source>
</evidence>
<dbReference type="SUPFAM" id="SSF51569">
    <property type="entry name" value="Aldolase"/>
    <property type="match status" value="1"/>
</dbReference>
<evidence type="ECO:0000256" key="5">
    <source>
        <dbReference type="ARBA" id="ARBA00013151"/>
    </source>
</evidence>
<dbReference type="RefSeq" id="WP_114280817.1">
    <property type="nucleotide sequence ID" value="NZ_QPJY01000011.1"/>
</dbReference>
<dbReference type="GO" id="GO:0006098">
    <property type="term" value="P:pentose-phosphate shunt"/>
    <property type="evidence" value="ECO:0007669"/>
    <property type="project" value="UniProtKB-UniRule"/>
</dbReference>
<dbReference type="HAMAP" id="MF_00493">
    <property type="entry name" value="Transaldolase_2"/>
    <property type="match status" value="1"/>
</dbReference>
<name>A0A369BWR9_9GAMM</name>
<dbReference type="OrthoDB" id="140919at2"/>
<evidence type="ECO:0000256" key="9">
    <source>
        <dbReference type="ARBA" id="ARBA00023270"/>
    </source>
</evidence>
<dbReference type="GO" id="GO:0005975">
    <property type="term" value="P:carbohydrate metabolic process"/>
    <property type="evidence" value="ECO:0007669"/>
    <property type="project" value="InterPro"/>
</dbReference>
<feature type="active site" description="Schiff-base intermediate with substrate" evidence="11">
    <location>
        <position position="137"/>
    </location>
</feature>
<keyword evidence="6 11" id="KW-0963">Cytoplasm</keyword>
<organism evidence="12 13">
    <name type="scientific">Thioalbus denitrificans</name>
    <dbReference type="NCBI Taxonomy" id="547122"/>
    <lineage>
        <taxon>Bacteria</taxon>
        <taxon>Pseudomonadati</taxon>
        <taxon>Pseudomonadota</taxon>
        <taxon>Gammaproteobacteria</taxon>
        <taxon>Chromatiales</taxon>
        <taxon>Ectothiorhodospiraceae</taxon>
        <taxon>Thioalbus</taxon>
    </lineage>
</organism>
<dbReference type="Gene3D" id="3.20.20.70">
    <property type="entry name" value="Aldolase class I"/>
    <property type="match status" value="1"/>
</dbReference>
<evidence type="ECO:0000256" key="4">
    <source>
        <dbReference type="ARBA" id="ARBA00008426"/>
    </source>
</evidence>
<keyword evidence="13" id="KW-1185">Reference proteome</keyword>
<comment type="catalytic activity">
    <reaction evidence="10 11">
        <text>D-sedoheptulose 7-phosphate + D-glyceraldehyde 3-phosphate = D-erythrose 4-phosphate + beta-D-fructose 6-phosphate</text>
        <dbReference type="Rhea" id="RHEA:17053"/>
        <dbReference type="ChEBI" id="CHEBI:16897"/>
        <dbReference type="ChEBI" id="CHEBI:57483"/>
        <dbReference type="ChEBI" id="CHEBI:57634"/>
        <dbReference type="ChEBI" id="CHEBI:59776"/>
        <dbReference type="EC" id="2.2.1.2"/>
    </reaction>
</comment>
<dbReference type="PROSITE" id="PS00958">
    <property type="entry name" value="TRANSALDOLASE_2"/>
    <property type="match status" value="1"/>
</dbReference>
<dbReference type="EC" id="2.2.1.2" evidence="5 11"/>
<accession>A0A369BWR9</accession>
<dbReference type="Pfam" id="PF00923">
    <property type="entry name" value="TAL_FSA"/>
    <property type="match status" value="1"/>
</dbReference>
<keyword evidence="8 11" id="KW-0570">Pentose shunt</keyword>
<dbReference type="UniPathway" id="UPA00115">
    <property type="reaction ID" value="UER00414"/>
</dbReference>
<dbReference type="EMBL" id="QPJY01000011">
    <property type="protein sequence ID" value="RCX26132.1"/>
    <property type="molecule type" value="Genomic_DNA"/>
</dbReference>
<dbReference type="GO" id="GO:0005737">
    <property type="term" value="C:cytoplasm"/>
    <property type="evidence" value="ECO:0007669"/>
    <property type="project" value="UniProtKB-SubCell"/>
</dbReference>
<proteinExistence type="inferred from homology"/>
<keyword evidence="7 11" id="KW-0808">Transferase</keyword>
<evidence type="ECO:0000256" key="1">
    <source>
        <dbReference type="ARBA" id="ARBA00003518"/>
    </source>
</evidence>
<evidence type="ECO:0000256" key="8">
    <source>
        <dbReference type="ARBA" id="ARBA00023126"/>
    </source>
</evidence>
<dbReference type="Proteomes" id="UP000252707">
    <property type="component" value="Unassembled WGS sequence"/>
</dbReference>
<dbReference type="PANTHER" id="PTHR10683">
    <property type="entry name" value="TRANSALDOLASE"/>
    <property type="match status" value="1"/>
</dbReference>
<dbReference type="InterPro" id="IPR013785">
    <property type="entry name" value="Aldolase_TIM"/>
</dbReference>
<evidence type="ECO:0000313" key="13">
    <source>
        <dbReference type="Proteomes" id="UP000252707"/>
    </source>
</evidence>
<evidence type="ECO:0000256" key="11">
    <source>
        <dbReference type="HAMAP-Rule" id="MF_00493"/>
    </source>
</evidence>
<evidence type="ECO:0000256" key="3">
    <source>
        <dbReference type="ARBA" id="ARBA00004857"/>
    </source>
</evidence>
<evidence type="ECO:0000256" key="2">
    <source>
        <dbReference type="ARBA" id="ARBA00004496"/>
    </source>
</evidence>
<dbReference type="InterPro" id="IPR001585">
    <property type="entry name" value="TAL/FSA"/>
</dbReference>
<dbReference type="AlphaFoldDB" id="A0A369BWR9"/>
<dbReference type="PIRSF" id="PIRSF036915">
    <property type="entry name" value="Trnald_Bac_Plnt"/>
    <property type="match status" value="1"/>
</dbReference>
<dbReference type="InterPro" id="IPR004732">
    <property type="entry name" value="Transaldolase_2"/>
</dbReference>
<evidence type="ECO:0000256" key="7">
    <source>
        <dbReference type="ARBA" id="ARBA00022679"/>
    </source>
</evidence>
<dbReference type="PANTHER" id="PTHR10683:SF31">
    <property type="entry name" value="TRANSALDOLASE"/>
    <property type="match status" value="1"/>
</dbReference>
<comment type="function">
    <text evidence="1 11">Transaldolase is important for the balance of metabolites in the pentose-phosphate pathway.</text>
</comment>
<reference evidence="12 13" key="1">
    <citation type="submission" date="2018-07" db="EMBL/GenBank/DDBJ databases">
        <title>Genomic Encyclopedia of Type Strains, Phase IV (KMG-IV): sequencing the most valuable type-strain genomes for metagenomic binning, comparative biology and taxonomic classification.</title>
        <authorList>
            <person name="Goeker M."/>
        </authorList>
    </citation>
    <scope>NUCLEOTIDE SEQUENCE [LARGE SCALE GENOMIC DNA]</scope>
    <source>
        <strain evidence="12 13">DSM 26407</strain>
    </source>
</reference>
<evidence type="ECO:0000313" key="12">
    <source>
        <dbReference type="EMBL" id="RCX26132.1"/>
    </source>
</evidence>
<keyword evidence="9 11" id="KW-0704">Schiff base</keyword>
<dbReference type="GO" id="GO:0004801">
    <property type="term" value="F:transaldolase activity"/>
    <property type="evidence" value="ECO:0007669"/>
    <property type="project" value="UniProtKB-UniRule"/>
</dbReference>